<evidence type="ECO:0000313" key="3">
    <source>
        <dbReference type="Proteomes" id="UP001174909"/>
    </source>
</evidence>
<feature type="signal peptide" evidence="1">
    <location>
        <begin position="1"/>
        <end position="22"/>
    </location>
</feature>
<keyword evidence="1" id="KW-0732">Signal</keyword>
<comment type="caution">
    <text evidence="2">The sequence shown here is derived from an EMBL/GenBank/DDBJ whole genome shotgun (WGS) entry which is preliminary data.</text>
</comment>
<organism evidence="2 3">
    <name type="scientific">Geodia barretti</name>
    <name type="common">Barrett's horny sponge</name>
    <dbReference type="NCBI Taxonomy" id="519541"/>
    <lineage>
        <taxon>Eukaryota</taxon>
        <taxon>Metazoa</taxon>
        <taxon>Porifera</taxon>
        <taxon>Demospongiae</taxon>
        <taxon>Heteroscleromorpha</taxon>
        <taxon>Tetractinellida</taxon>
        <taxon>Astrophorina</taxon>
        <taxon>Geodiidae</taxon>
        <taxon>Geodia</taxon>
    </lineage>
</organism>
<accession>A0AA35X3Q3</accession>
<name>A0AA35X3Q3_GEOBA</name>
<feature type="chain" id="PRO_5041260741" evidence="1">
    <location>
        <begin position="23"/>
        <end position="239"/>
    </location>
</feature>
<evidence type="ECO:0000313" key="2">
    <source>
        <dbReference type="EMBL" id="CAI8036925.1"/>
    </source>
</evidence>
<sequence>MSCIQGSSLVILALFSLALVEGRDTERLVKRQTEQKCSTVTLNIDRIAAECEKSTTACLTESQNSIGTVSFIQGLICPATKLARELFYDVLVGCTSQSNADIVYAGLCGNVTMDDGEMRPCTNAVLRLNDGSAAKTACCEGTETEFGSGSQCASELRRLTEDVGCCTAAAPLHYFFLSCKVDGNTGLDALLGATGVGRPELCNYTLYEPGGADRVSGSLATYPIIGLLVALAVCAGSFS</sequence>
<protein>
    <submittedName>
        <fullName evidence="2">Uncharacterized protein</fullName>
    </submittedName>
</protein>
<proteinExistence type="predicted"/>
<evidence type="ECO:0000256" key="1">
    <source>
        <dbReference type="SAM" id="SignalP"/>
    </source>
</evidence>
<keyword evidence="3" id="KW-1185">Reference proteome</keyword>
<dbReference type="Proteomes" id="UP001174909">
    <property type="component" value="Unassembled WGS sequence"/>
</dbReference>
<reference evidence="2" key="1">
    <citation type="submission" date="2023-03" db="EMBL/GenBank/DDBJ databases">
        <authorList>
            <person name="Steffen K."/>
            <person name="Cardenas P."/>
        </authorList>
    </citation>
    <scope>NUCLEOTIDE SEQUENCE</scope>
</reference>
<dbReference type="EMBL" id="CASHTH010002907">
    <property type="protein sequence ID" value="CAI8036925.1"/>
    <property type="molecule type" value="Genomic_DNA"/>
</dbReference>
<dbReference type="AlphaFoldDB" id="A0AA35X3Q3"/>
<gene>
    <name evidence="2" type="ORF">GBAR_LOCUS20683</name>
</gene>